<evidence type="ECO:0000256" key="1">
    <source>
        <dbReference type="SAM" id="MobiDB-lite"/>
    </source>
</evidence>
<sequence>MPNDPSRVVKVSHFIHAHFLRKDTQGKYYMTYRGCDVELPLPAPQFKLYSVRTLTVQLEPAPAPEPEPARNSVARVMTRAQRHQPKERLRKAYEEAQEPGAEPAWTHPGAGPSRLTQEAHPLGEARQNHGTVHGTPLYL</sequence>
<keyword evidence="3" id="KW-1185">Reference proteome</keyword>
<reference evidence="2 3" key="1">
    <citation type="submission" date="2022-10" db="EMBL/GenBank/DDBJ databases">
        <title>WGS assembly of Paspalum vaginatum 540-79.</title>
        <authorList>
            <person name="Sun G."/>
            <person name="Wase N."/>
            <person name="Shu S."/>
            <person name="Jenkins J."/>
            <person name="Zhou B."/>
            <person name="Torres-Rodriguez J."/>
            <person name="Chen C."/>
            <person name="Sandor L."/>
            <person name="Plott C."/>
            <person name="Yoshinga Y."/>
            <person name="Daum C."/>
            <person name="Qi P."/>
            <person name="Barry K."/>
            <person name="Lipzen A."/>
            <person name="Berry L."/>
            <person name="Pedersen C."/>
            <person name="Gottilla T."/>
            <person name="Foltz A."/>
            <person name="Yu H."/>
            <person name="O'Malley R."/>
            <person name="Zhang C."/>
            <person name="Devos K."/>
            <person name="Sigmon B."/>
            <person name="Yu B."/>
            <person name="Obata T."/>
            <person name="Schmutz J."/>
            <person name="Schnable J."/>
        </authorList>
    </citation>
    <scope>NUCLEOTIDE SEQUENCE [LARGE SCALE GENOMIC DNA]</scope>
    <source>
        <strain evidence="3">cv. 540-79</strain>
    </source>
</reference>
<evidence type="ECO:0000313" key="2">
    <source>
        <dbReference type="EMBL" id="KAJ1253593.1"/>
    </source>
</evidence>
<name>A0A9W7X7M0_9POAL</name>
<gene>
    <name evidence="2" type="ORF">BS78_K230600</name>
</gene>
<protein>
    <submittedName>
        <fullName evidence="2">Uncharacterized protein</fullName>
    </submittedName>
</protein>
<proteinExistence type="predicted"/>
<comment type="caution">
    <text evidence="2">The sequence shown here is derived from an EMBL/GenBank/DDBJ whole genome shotgun (WGS) entry which is preliminary data.</text>
</comment>
<feature type="region of interest" description="Disordered" evidence="1">
    <location>
        <begin position="60"/>
        <end position="116"/>
    </location>
</feature>
<accession>A0A9W7X7M0</accession>
<dbReference type="AlphaFoldDB" id="A0A9W7X7M0"/>
<organism evidence="2 3">
    <name type="scientific">Paspalum vaginatum</name>
    <name type="common">seashore paspalum</name>
    <dbReference type="NCBI Taxonomy" id="158149"/>
    <lineage>
        <taxon>Eukaryota</taxon>
        <taxon>Viridiplantae</taxon>
        <taxon>Streptophyta</taxon>
        <taxon>Embryophyta</taxon>
        <taxon>Tracheophyta</taxon>
        <taxon>Spermatophyta</taxon>
        <taxon>Magnoliopsida</taxon>
        <taxon>Liliopsida</taxon>
        <taxon>Poales</taxon>
        <taxon>Poaceae</taxon>
        <taxon>PACMAD clade</taxon>
        <taxon>Panicoideae</taxon>
        <taxon>Andropogonodae</taxon>
        <taxon>Paspaleae</taxon>
        <taxon>Paspalinae</taxon>
        <taxon>Paspalum</taxon>
    </lineage>
</organism>
<evidence type="ECO:0000313" key="3">
    <source>
        <dbReference type="Proteomes" id="UP001164776"/>
    </source>
</evidence>
<feature type="compositionally biased region" description="Basic and acidic residues" evidence="1">
    <location>
        <begin position="84"/>
        <end position="94"/>
    </location>
</feature>
<dbReference type="Proteomes" id="UP001164776">
    <property type="component" value="Unassembled WGS sequence"/>
</dbReference>
<dbReference type="EMBL" id="MU630962">
    <property type="protein sequence ID" value="KAJ1253593.1"/>
    <property type="molecule type" value="Genomic_DNA"/>
</dbReference>